<proteinExistence type="predicted"/>
<name>A0A2T3KPI7_PHOLD</name>
<evidence type="ECO:0000313" key="2">
    <source>
        <dbReference type="Proteomes" id="UP000240530"/>
    </source>
</evidence>
<dbReference type="RefSeq" id="WP_008988744.1">
    <property type="nucleotide sequence ID" value="NZ_CP131574.1"/>
</dbReference>
<organism evidence="1 2">
    <name type="scientific">Photobacterium leiognathi subsp. mandapamensis</name>
    <name type="common">Photobacterium mandapamensis</name>
    <dbReference type="NCBI Taxonomy" id="48408"/>
    <lineage>
        <taxon>Bacteria</taxon>
        <taxon>Pseudomonadati</taxon>
        <taxon>Pseudomonadota</taxon>
        <taxon>Gammaproteobacteria</taxon>
        <taxon>Vibrionales</taxon>
        <taxon>Vibrionaceae</taxon>
        <taxon>Photobacterium</taxon>
    </lineage>
</organism>
<gene>
    <name evidence="1" type="ORF">C0W93_20860</name>
</gene>
<accession>A0A2T3KPI7</accession>
<sequence>MITIHFRLPHGNTEDFTQQFVAYTKNGAFLQDENGTNQIAIPAYNVLSVILKDGDSNTSLKKDLKLTEPTKFSDYKDSIKLLNNLHKAS</sequence>
<dbReference type="Proteomes" id="UP000240530">
    <property type="component" value="Unassembled WGS sequence"/>
</dbReference>
<comment type="caution">
    <text evidence="1">The sequence shown here is derived from an EMBL/GenBank/DDBJ whole genome shotgun (WGS) entry which is preliminary data.</text>
</comment>
<evidence type="ECO:0000313" key="1">
    <source>
        <dbReference type="EMBL" id="PSV06163.1"/>
    </source>
</evidence>
<reference evidence="1 2" key="1">
    <citation type="submission" date="2018-03" db="EMBL/GenBank/DDBJ databases">
        <title>Whole genome sequencing of Histamine producing bacteria.</title>
        <authorList>
            <person name="Butler K."/>
        </authorList>
    </citation>
    <scope>NUCLEOTIDE SEQUENCE [LARGE SCALE GENOMIC DNA]</scope>
    <source>
        <strain evidence="1 2">Res.4.1</strain>
    </source>
</reference>
<protein>
    <submittedName>
        <fullName evidence="1">Uncharacterized protein</fullName>
    </submittedName>
</protein>
<dbReference type="EMBL" id="PYNS01000041">
    <property type="protein sequence ID" value="PSV06163.1"/>
    <property type="molecule type" value="Genomic_DNA"/>
</dbReference>
<dbReference type="AlphaFoldDB" id="A0A2T3KPI7"/>